<dbReference type="EnsemblPlants" id="Pp3c4_27300V3.2">
    <property type="protein sequence ID" value="Pp3c4_27300V3.2"/>
    <property type="gene ID" value="Pp3c4_27300"/>
</dbReference>
<dbReference type="RefSeq" id="XP_024373839.1">
    <property type="nucleotide sequence ID" value="XM_024518071.2"/>
</dbReference>
<sequence>MTSNGMGAKHVLLVSVVVLLLTGATYFTISPHGYTVSFPGRKAFPGFKLVKNMVSEDNVQVEGTMDSTADSTVVGNVVEVVEPEQEGTSGIEIVGPTDATDFSIVIVELEALTAESVESETVSEDTSEGDQQWNQEGQTGAVQAEDNMDLFLEIQKNDGKVSQLQTATSTEETLVETRPQRVMLESDDSSTHAFIPDPNRRPQEFVSYLQNLDLKHRKVEAVIQKCIKEEGCGTVE</sequence>
<organism evidence="1">
    <name type="scientific">Physcomitrium patens</name>
    <name type="common">Spreading-leaved earth moss</name>
    <name type="synonym">Physcomitrella patens</name>
    <dbReference type="NCBI Taxonomy" id="3218"/>
    <lineage>
        <taxon>Eukaryota</taxon>
        <taxon>Viridiplantae</taxon>
        <taxon>Streptophyta</taxon>
        <taxon>Embryophyta</taxon>
        <taxon>Bryophyta</taxon>
        <taxon>Bryophytina</taxon>
        <taxon>Bryopsida</taxon>
        <taxon>Funariidae</taxon>
        <taxon>Funariales</taxon>
        <taxon>Funariaceae</taxon>
        <taxon>Physcomitrium</taxon>
    </lineage>
</organism>
<dbReference type="PaxDb" id="3218-PP1S115_64V6.1"/>
<dbReference type="AlphaFoldDB" id="A0A2K1KQ59"/>
<accession>A0A2K1KQ59</accession>
<keyword evidence="3" id="KW-1185">Reference proteome</keyword>
<dbReference type="KEGG" id="ppp:112281487"/>
<protein>
    <submittedName>
        <fullName evidence="1 2">Uncharacterized protein</fullName>
    </submittedName>
</protein>
<dbReference type="Proteomes" id="UP000006727">
    <property type="component" value="Chromosome 4"/>
</dbReference>
<reference evidence="1 3" key="1">
    <citation type="journal article" date="2008" name="Science">
        <title>The Physcomitrella genome reveals evolutionary insights into the conquest of land by plants.</title>
        <authorList>
            <person name="Rensing S."/>
            <person name="Lang D."/>
            <person name="Zimmer A."/>
            <person name="Terry A."/>
            <person name="Salamov A."/>
            <person name="Shapiro H."/>
            <person name="Nishiyama T."/>
            <person name="Perroud P.-F."/>
            <person name="Lindquist E."/>
            <person name="Kamisugi Y."/>
            <person name="Tanahashi T."/>
            <person name="Sakakibara K."/>
            <person name="Fujita T."/>
            <person name="Oishi K."/>
            <person name="Shin-I T."/>
            <person name="Kuroki Y."/>
            <person name="Toyoda A."/>
            <person name="Suzuki Y."/>
            <person name="Hashimoto A."/>
            <person name="Yamaguchi K."/>
            <person name="Sugano A."/>
            <person name="Kohara Y."/>
            <person name="Fujiyama A."/>
            <person name="Anterola A."/>
            <person name="Aoki S."/>
            <person name="Ashton N."/>
            <person name="Barbazuk W.B."/>
            <person name="Barker E."/>
            <person name="Bennetzen J."/>
            <person name="Bezanilla M."/>
            <person name="Blankenship R."/>
            <person name="Cho S.H."/>
            <person name="Dutcher S."/>
            <person name="Estelle M."/>
            <person name="Fawcett J.A."/>
            <person name="Gundlach H."/>
            <person name="Hanada K."/>
            <person name="Heyl A."/>
            <person name="Hicks K.A."/>
            <person name="Hugh J."/>
            <person name="Lohr M."/>
            <person name="Mayer K."/>
            <person name="Melkozernov A."/>
            <person name="Murata T."/>
            <person name="Nelson D."/>
            <person name="Pils B."/>
            <person name="Prigge M."/>
            <person name="Reiss B."/>
            <person name="Renner T."/>
            <person name="Rombauts S."/>
            <person name="Rushton P."/>
            <person name="Sanderfoot A."/>
            <person name="Schween G."/>
            <person name="Shiu S.-H."/>
            <person name="Stueber K."/>
            <person name="Theodoulou F.L."/>
            <person name="Tu H."/>
            <person name="Van de Peer Y."/>
            <person name="Verrier P.J."/>
            <person name="Waters E."/>
            <person name="Wood A."/>
            <person name="Yang L."/>
            <person name="Cove D."/>
            <person name="Cuming A."/>
            <person name="Hasebe M."/>
            <person name="Lucas S."/>
            <person name="Mishler D.B."/>
            <person name="Reski R."/>
            <person name="Grigoriev I."/>
            <person name="Quatrano R.S."/>
            <person name="Boore J.L."/>
        </authorList>
    </citation>
    <scope>NUCLEOTIDE SEQUENCE [LARGE SCALE GENOMIC DNA]</scope>
    <source>
        <strain evidence="2 3">cv. Gransden 2004</strain>
    </source>
</reference>
<gene>
    <name evidence="2" type="primary">LOC112281487</name>
    <name evidence="1" type="ORF">PHYPA_006805</name>
</gene>
<evidence type="ECO:0000313" key="1">
    <source>
        <dbReference type="EMBL" id="PNR55908.1"/>
    </source>
</evidence>
<reference evidence="1 3" key="2">
    <citation type="journal article" date="2018" name="Plant J.">
        <title>The Physcomitrella patens chromosome-scale assembly reveals moss genome structure and evolution.</title>
        <authorList>
            <person name="Lang D."/>
            <person name="Ullrich K.K."/>
            <person name="Murat F."/>
            <person name="Fuchs J."/>
            <person name="Jenkins J."/>
            <person name="Haas F.B."/>
            <person name="Piednoel M."/>
            <person name="Gundlach H."/>
            <person name="Van Bel M."/>
            <person name="Meyberg R."/>
            <person name="Vives C."/>
            <person name="Morata J."/>
            <person name="Symeonidi A."/>
            <person name="Hiss M."/>
            <person name="Muchero W."/>
            <person name="Kamisugi Y."/>
            <person name="Saleh O."/>
            <person name="Blanc G."/>
            <person name="Decker E.L."/>
            <person name="van Gessel N."/>
            <person name="Grimwood J."/>
            <person name="Hayes R.D."/>
            <person name="Graham S.W."/>
            <person name="Gunter L.E."/>
            <person name="McDaniel S.F."/>
            <person name="Hoernstein S.N.W."/>
            <person name="Larsson A."/>
            <person name="Li F.W."/>
            <person name="Perroud P.F."/>
            <person name="Phillips J."/>
            <person name="Ranjan P."/>
            <person name="Rokshar D.S."/>
            <person name="Rothfels C.J."/>
            <person name="Schneider L."/>
            <person name="Shu S."/>
            <person name="Stevenson D.W."/>
            <person name="Thummler F."/>
            <person name="Tillich M."/>
            <person name="Villarreal Aguilar J.C."/>
            <person name="Widiez T."/>
            <person name="Wong G.K."/>
            <person name="Wymore A."/>
            <person name="Zhang Y."/>
            <person name="Zimmer A.D."/>
            <person name="Quatrano R.S."/>
            <person name="Mayer K.F.X."/>
            <person name="Goodstein D."/>
            <person name="Casacuberta J.M."/>
            <person name="Vandepoele K."/>
            <person name="Reski R."/>
            <person name="Cuming A.C."/>
            <person name="Tuskan G.A."/>
            <person name="Maumus F."/>
            <person name="Salse J."/>
            <person name="Schmutz J."/>
            <person name="Rensing S.A."/>
        </authorList>
    </citation>
    <scope>NUCLEOTIDE SEQUENCE [LARGE SCALE GENOMIC DNA]</scope>
    <source>
        <strain evidence="2 3">cv. Gransden 2004</strain>
    </source>
</reference>
<proteinExistence type="predicted"/>
<dbReference type="EMBL" id="ABEU02000004">
    <property type="protein sequence ID" value="PNR55908.1"/>
    <property type="molecule type" value="Genomic_DNA"/>
</dbReference>
<evidence type="ECO:0000313" key="3">
    <source>
        <dbReference type="Proteomes" id="UP000006727"/>
    </source>
</evidence>
<dbReference type="Gramene" id="Pp3c4_27300V3.1">
    <property type="protein sequence ID" value="Pp3c4_27300V3.1"/>
    <property type="gene ID" value="Pp3c4_27300"/>
</dbReference>
<dbReference type="EnsemblPlants" id="Pp3c4_27300V3.1">
    <property type="protein sequence ID" value="Pp3c4_27300V3.1"/>
    <property type="gene ID" value="Pp3c4_27300"/>
</dbReference>
<dbReference type="Gramene" id="Pp3c4_27300V3.2">
    <property type="protein sequence ID" value="Pp3c4_27300V3.2"/>
    <property type="gene ID" value="Pp3c4_27300"/>
</dbReference>
<reference evidence="2" key="3">
    <citation type="submission" date="2020-12" db="UniProtKB">
        <authorList>
            <consortium name="EnsemblPlants"/>
        </authorList>
    </citation>
    <scope>IDENTIFICATION</scope>
</reference>
<evidence type="ECO:0000313" key="2">
    <source>
        <dbReference type="EnsemblPlants" id="Pp3c4_27300V3.1"/>
    </source>
</evidence>
<name>A0A2K1KQ59_PHYPA</name>
<dbReference type="GeneID" id="112281487"/>